<comment type="catalytic activity">
    <reaction evidence="7">
        <text>a UDP-3-O-[(3R)-3-hydroxyacyl]-alpha-D-glucosamine + a (3R)-hydroxyacyl-[ACP] = a UDP-2-N,3-O-bis[(3R)-3-hydroxyacyl]-alpha-D-glucosamine + holo-[ACP] + H(+)</text>
        <dbReference type="Rhea" id="RHEA:53836"/>
        <dbReference type="Rhea" id="RHEA-COMP:9685"/>
        <dbReference type="Rhea" id="RHEA-COMP:9945"/>
        <dbReference type="ChEBI" id="CHEBI:15378"/>
        <dbReference type="ChEBI" id="CHEBI:64479"/>
        <dbReference type="ChEBI" id="CHEBI:78827"/>
        <dbReference type="ChEBI" id="CHEBI:137740"/>
        <dbReference type="ChEBI" id="CHEBI:137748"/>
        <dbReference type="EC" id="2.3.1.191"/>
    </reaction>
</comment>
<dbReference type="Proteomes" id="UP000681075">
    <property type="component" value="Unassembled WGS sequence"/>
</dbReference>
<accession>A0A8S8XBA3</accession>
<evidence type="ECO:0000313" key="9">
    <source>
        <dbReference type="EMBL" id="GIL38585.1"/>
    </source>
</evidence>
<proteinExistence type="inferred from homology"/>
<feature type="active site" description="Proton acceptor" evidence="7">
    <location>
        <position position="251"/>
    </location>
</feature>
<dbReference type="NCBIfam" id="TIGR01853">
    <property type="entry name" value="lipid_A_lpxD"/>
    <property type="match status" value="1"/>
</dbReference>
<dbReference type="GO" id="GO:0009245">
    <property type="term" value="P:lipid A biosynthetic process"/>
    <property type="evidence" value="ECO:0007669"/>
    <property type="project" value="UniProtKB-UniRule"/>
</dbReference>
<dbReference type="HAMAP" id="MF_00523">
    <property type="entry name" value="LpxD"/>
    <property type="match status" value="1"/>
</dbReference>
<dbReference type="CDD" id="cd03352">
    <property type="entry name" value="LbH_LpxD"/>
    <property type="match status" value="1"/>
</dbReference>
<dbReference type="RefSeq" id="WP_420241625.1">
    <property type="nucleotide sequence ID" value="NZ_BOPV01000001.1"/>
</dbReference>
<comment type="pathway">
    <text evidence="7">Bacterial outer membrane biogenesis; LPS lipid A biosynthesis.</text>
</comment>
<comment type="similarity">
    <text evidence="7">Belongs to the transferase hexapeptide repeat family. LpxD subfamily.</text>
</comment>
<comment type="caution">
    <text evidence="9">The sequence shown here is derived from an EMBL/GenBank/DDBJ whole genome shotgun (WGS) entry which is preliminary data.</text>
</comment>
<keyword evidence="6 7" id="KW-0012">Acyltransferase</keyword>
<gene>
    <name evidence="7 9" type="primary">lpxD</name>
    <name evidence="9" type="ORF">TMPK1_08220</name>
</gene>
<organism evidence="9 10">
    <name type="scientific">Roseiterribacter gracilis</name>
    <dbReference type="NCBI Taxonomy" id="2812848"/>
    <lineage>
        <taxon>Bacteria</taxon>
        <taxon>Pseudomonadati</taxon>
        <taxon>Pseudomonadota</taxon>
        <taxon>Alphaproteobacteria</taxon>
        <taxon>Rhodospirillales</taxon>
        <taxon>Roseiterribacteraceae</taxon>
        <taxon>Roseiterribacter</taxon>
    </lineage>
</organism>
<dbReference type="Pfam" id="PF00132">
    <property type="entry name" value="Hexapep"/>
    <property type="match status" value="2"/>
</dbReference>
<dbReference type="Gene3D" id="3.40.1390.10">
    <property type="entry name" value="MurE/MurF, N-terminal domain"/>
    <property type="match status" value="1"/>
</dbReference>
<dbReference type="PANTHER" id="PTHR43378:SF2">
    <property type="entry name" value="UDP-3-O-ACYLGLUCOSAMINE N-ACYLTRANSFERASE 1, MITOCHONDRIAL-RELATED"/>
    <property type="match status" value="1"/>
</dbReference>
<feature type="domain" description="UDP-3-O-[3-hydroxymyristoyl] glucosamine N-acyltransferase non-repeat region" evidence="8">
    <location>
        <begin position="35"/>
        <end position="101"/>
    </location>
</feature>
<keyword evidence="10" id="KW-1185">Reference proteome</keyword>
<evidence type="ECO:0000313" key="10">
    <source>
        <dbReference type="Proteomes" id="UP000681075"/>
    </source>
</evidence>
<protein>
    <recommendedName>
        <fullName evidence="7">UDP-3-O-acylglucosamine N-acyltransferase</fullName>
        <ecNumber evidence="7">2.3.1.191</ecNumber>
    </recommendedName>
</protein>
<dbReference type="InterPro" id="IPR011004">
    <property type="entry name" value="Trimer_LpxA-like_sf"/>
</dbReference>
<evidence type="ECO:0000256" key="2">
    <source>
        <dbReference type="ARBA" id="ARBA00022556"/>
    </source>
</evidence>
<dbReference type="EMBL" id="BOPV01000001">
    <property type="protein sequence ID" value="GIL38585.1"/>
    <property type="molecule type" value="Genomic_DNA"/>
</dbReference>
<dbReference type="InterPro" id="IPR007691">
    <property type="entry name" value="LpxD"/>
</dbReference>
<evidence type="ECO:0000256" key="3">
    <source>
        <dbReference type="ARBA" id="ARBA00022679"/>
    </source>
</evidence>
<dbReference type="GO" id="GO:0103118">
    <property type="term" value="F:UDP-3-O-[(3R)-3-hydroxyacyl]-glucosamine N-acyltransferase activity"/>
    <property type="evidence" value="ECO:0007669"/>
    <property type="project" value="UniProtKB-EC"/>
</dbReference>
<dbReference type="SUPFAM" id="SSF51161">
    <property type="entry name" value="Trimeric LpxA-like enzymes"/>
    <property type="match status" value="1"/>
</dbReference>
<dbReference type="GO" id="GO:0016410">
    <property type="term" value="F:N-acyltransferase activity"/>
    <property type="evidence" value="ECO:0007669"/>
    <property type="project" value="InterPro"/>
</dbReference>
<evidence type="ECO:0000256" key="7">
    <source>
        <dbReference type="HAMAP-Rule" id="MF_00523"/>
    </source>
</evidence>
<dbReference type="InterPro" id="IPR001451">
    <property type="entry name" value="Hexapep"/>
</dbReference>
<name>A0A8S8XBA3_9PROT</name>
<reference evidence="9" key="1">
    <citation type="submission" date="2021-02" db="EMBL/GenBank/DDBJ databases">
        <title>Genome sequence of Rhodospirillales sp. strain TMPK1 isolated from soil.</title>
        <authorList>
            <person name="Nakai R."/>
            <person name="Kusada H."/>
            <person name="Tamaki H."/>
        </authorList>
    </citation>
    <scope>NUCLEOTIDE SEQUENCE</scope>
    <source>
        <strain evidence="9">TMPK1</strain>
    </source>
</reference>
<keyword evidence="3 7" id="KW-0808">Transferase</keyword>
<dbReference type="EC" id="2.3.1.191" evidence="7"/>
<evidence type="ECO:0000256" key="5">
    <source>
        <dbReference type="ARBA" id="ARBA00023098"/>
    </source>
</evidence>
<dbReference type="NCBIfam" id="NF002060">
    <property type="entry name" value="PRK00892.1"/>
    <property type="match status" value="1"/>
</dbReference>
<dbReference type="AlphaFoldDB" id="A0A8S8XBA3"/>
<sequence>MSDPRFFTCAAPATLAELARIANATISGDADPSRMIDDVAPLRDAGPAHISFLDNRKYIEAFRATKAGAVLLLPEFAEQCPPGTVALVTRKPYMSWAHVVRRFYPSRTSTGIRHPSAIVDPAATIGSDVEIGAGAVIEARAEIGNRCRIGPNAVIGVGVVLGDDTEVGANATINYALIGQRCRIYPGACIGQEGFGFAMDAAGHVPIPQLGRVIIEDDVEVGANTCVDRGAGPDTVIGRGTMIDNLVQIGHNVTIGRGCVIAAQVGISGSSRIGDFVAFGGQVGIAGHLSIGAGAQLMGQSGVISDIPAGVTVAGFPATPSKEFYRQTAMLRRLVRERKERS</sequence>
<dbReference type="GO" id="GO:0016020">
    <property type="term" value="C:membrane"/>
    <property type="evidence" value="ECO:0007669"/>
    <property type="project" value="GOC"/>
</dbReference>
<evidence type="ECO:0000259" key="8">
    <source>
        <dbReference type="Pfam" id="PF04613"/>
    </source>
</evidence>
<comment type="function">
    <text evidence="7">Catalyzes the N-acylation of UDP-3-O-acylglucosamine using 3-hydroxyacyl-ACP as the acyl donor. Is involved in the biosynthesis of lipid A, a phosphorylated glycolipid that anchors the lipopolysaccharide to the outer membrane of the cell.</text>
</comment>
<dbReference type="PANTHER" id="PTHR43378">
    <property type="entry name" value="UDP-3-O-ACYLGLUCOSAMINE N-ACYLTRANSFERASE"/>
    <property type="match status" value="1"/>
</dbReference>
<keyword evidence="1 7" id="KW-0444">Lipid biosynthesis</keyword>
<evidence type="ECO:0000256" key="6">
    <source>
        <dbReference type="ARBA" id="ARBA00023315"/>
    </source>
</evidence>
<keyword evidence="2 7" id="KW-0441">Lipid A biosynthesis</keyword>
<evidence type="ECO:0000256" key="1">
    <source>
        <dbReference type="ARBA" id="ARBA00022516"/>
    </source>
</evidence>
<dbReference type="InterPro" id="IPR020573">
    <property type="entry name" value="UDP_GlcNAc_AcTrfase_non-rep"/>
</dbReference>
<dbReference type="Pfam" id="PF04613">
    <property type="entry name" value="LpxD"/>
    <property type="match status" value="1"/>
</dbReference>
<keyword evidence="4 7" id="KW-0677">Repeat</keyword>
<dbReference type="Gene3D" id="2.160.10.10">
    <property type="entry name" value="Hexapeptide repeat proteins"/>
    <property type="match status" value="1"/>
</dbReference>
<keyword evidence="5 7" id="KW-0443">Lipid metabolism</keyword>
<comment type="subunit">
    <text evidence="7">Homotrimer.</text>
</comment>
<evidence type="ECO:0000256" key="4">
    <source>
        <dbReference type="ARBA" id="ARBA00022737"/>
    </source>
</evidence>